<evidence type="ECO:0000256" key="1">
    <source>
        <dbReference type="ARBA" id="ARBA00022679"/>
    </source>
</evidence>
<dbReference type="NCBIfam" id="TIGR00055">
    <property type="entry name" value="uppS"/>
    <property type="match status" value="1"/>
</dbReference>
<sequence>MSTDKPDIKPAHVAFIMDGNGRWATKRHMPRTYGHSAGVSALKKVISRLRELNIGYATFYAFSTENWNRPKEEVDQLMKIFDEQFDELTKYEKENVRLRFIGDRSRLSESLQRKMSDAEQRSSGKDHDGLTVTIAI</sequence>
<feature type="non-terminal residue" evidence="3">
    <location>
        <position position="136"/>
    </location>
</feature>
<feature type="region of interest" description="Disordered" evidence="2">
    <location>
        <begin position="111"/>
        <end position="136"/>
    </location>
</feature>
<reference evidence="3" key="2">
    <citation type="journal article" date="2021" name="PeerJ">
        <title>Extensive microbial diversity within the chicken gut microbiome revealed by metagenomics and culture.</title>
        <authorList>
            <person name="Gilroy R."/>
            <person name="Ravi A."/>
            <person name="Getino M."/>
            <person name="Pursley I."/>
            <person name="Horton D.L."/>
            <person name="Alikhan N.F."/>
            <person name="Baker D."/>
            <person name="Gharbi K."/>
            <person name="Hall N."/>
            <person name="Watson M."/>
            <person name="Adriaenssens E.M."/>
            <person name="Foster-Nyarko E."/>
            <person name="Jarju S."/>
            <person name="Secka A."/>
            <person name="Antonio M."/>
            <person name="Oren A."/>
            <person name="Chaudhuri R.R."/>
            <person name="La Ragione R."/>
            <person name="Hildebrand F."/>
            <person name="Pallen M.J."/>
        </authorList>
    </citation>
    <scope>NUCLEOTIDE SEQUENCE</scope>
    <source>
        <strain evidence="3">CHK157-1446</strain>
    </source>
</reference>
<accession>A0A9D1EMJ9</accession>
<dbReference type="EC" id="2.5.1.31" evidence="3"/>
<dbReference type="PANTHER" id="PTHR10291:SF0">
    <property type="entry name" value="DEHYDRODOLICHYL DIPHOSPHATE SYNTHASE 2"/>
    <property type="match status" value="1"/>
</dbReference>
<dbReference type="Gene3D" id="3.40.1180.10">
    <property type="entry name" value="Decaprenyl diphosphate synthase-like"/>
    <property type="match status" value="1"/>
</dbReference>
<keyword evidence="1 3" id="KW-0808">Transferase</keyword>
<dbReference type="GO" id="GO:0016094">
    <property type="term" value="P:polyprenol biosynthetic process"/>
    <property type="evidence" value="ECO:0007669"/>
    <property type="project" value="TreeGrafter"/>
</dbReference>
<feature type="compositionally biased region" description="Basic and acidic residues" evidence="2">
    <location>
        <begin position="111"/>
        <end position="129"/>
    </location>
</feature>
<proteinExistence type="predicted"/>
<name>A0A9D1EMJ9_9FIRM</name>
<dbReference type="PANTHER" id="PTHR10291">
    <property type="entry name" value="DEHYDRODOLICHYL DIPHOSPHATE SYNTHASE FAMILY MEMBER"/>
    <property type="match status" value="1"/>
</dbReference>
<dbReference type="SUPFAM" id="SSF64005">
    <property type="entry name" value="Undecaprenyl diphosphate synthase"/>
    <property type="match status" value="1"/>
</dbReference>
<gene>
    <name evidence="3" type="primary">uppS</name>
    <name evidence="3" type="ORF">IAD01_02145</name>
</gene>
<dbReference type="EMBL" id="DVIR01000021">
    <property type="protein sequence ID" value="HIS24186.1"/>
    <property type="molecule type" value="Genomic_DNA"/>
</dbReference>
<organism evidence="3 4">
    <name type="scientific">Candidatus Faeciplasma gallinarum</name>
    <dbReference type="NCBI Taxonomy" id="2840799"/>
    <lineage>
        <taxon>Bacteria</taxon>
        <taxon>Bacillati</taxon>
        <taxon>Bacillota</taxon>
        <taxon>Clostridia</taxon>
        <taxon>Eubacteriales</taxon>
        <taxon>Oscillospiraceae</taxon>
        <taxon>Oscillospiraceae incertae sedis</taxon>
        <taxon>Candidatus Faeciplasma</taxon>
    </lineage>
</organism>
<dbReference type="InterPro" id="IPR001441">
    <property type="entry name" value="UPP_synth-like"/>
</dbReference>
<evidence type="ECO:0000256" key="2">
    <source>
        <dbReference type="SAM" id="MobiDB-lite"/>
    </source>
</evidence>
<dbReference type="GO" id="GO:0008834">
    <property type="term" value="F:ditrans,polycis-undecaprenyl-diphosphate synthase [(2E,6E)-farnesyl-diphosphate specific] activity"/>
    <property type="evidence" value="ECO:0007669"/>
    <property type="project" value="UniProtKB-EC"/>
</dbReference>
<protein>
    <submittedName>
        <fullName evidence="3">Di-trans,poly-cis-decaprenylcistransferase</fullName>
        <ecNumber evidence="3">2.5.1.31</ecNumber>
    </submittedName>
</protein>
<evidence type="ECO:0000313" key="3">
    <source>
        <dbReference type="EMBL" id="HIS24186.1"/>
    </source>
</evidence>
<dbReference type="Pfam" id="PF01255">
    <property type="entry name" value="Prenyltransf"/>
    <property type="match status" value="1"/>
</dbReference>
<dbReference type="AlphaFoldDB" id="A0A9D1EMJ9"/>
<comment type="caution">
    <text evidence="3">The sequence shown here is derived from an EMBL/GenBank/DDBJ whole genome shotgun (WGS) entry which is preliminary data.</text>
</comment>
<dbReference type="InterPro" id="IPR036424">
    <property type="entry name" value="UPP_synth-like_sf"/>
</dbReference>
<reference evidence="3" key="1">
    <citation type="submission" date="2020-10" db="EMBL/GenBank/DDBJ databases">
        <authorList>
            <person name="Gilroy R."/>
        </authorList>
    </citation>
    <scope>NUCLEOTIDE SEQUENCE</scope>
    <source>
        <strain evidence="3">CHK157-1446</strain>
    </source>
</reference>
<dbReference type="Proteomes" id="UP000823982">
    <property type="component" value="Unassembled WGS sequence"/>
</dbReference>
<dbReference type="CDD" id="cd00475">
    <property type="entry name" value="Cis_IPPS"/>
    <property type="match status" value="1"/>
</dbReference>
<evidence type="ECO:0000313" key="4">
    <source>
        <dbReference type="Proteomes" id="UP000823982"/>
    </source>
</evidence>